<dbReference type="GO" id="GO:0009535">
    <property type="term" value="C:chloroplast thylakoid membrane"/>
    <property type="evidence" value="ECO:0007669"/>
    <property type="project" value="UniProtKB-SubCell"/>
</dbReference>
<keyword evidence="8" id="KW-1133">Transmembrane helix</keyword>
<dbReference type="GO" id="GO:0015979">
    <property type="term" value="P:photosynthesis"/>
    <property type="evidence" value="ECO:0007669"/>
    <property type="project" value="UniProtKB-UniRule"/>
</dbReference>
<dbReference type="InterPro" id="IPR003666">
    <property type="entry name" value="PSI_PsaF"/>
</dbReference>
<keyword evidence="16" id="KW-0934">Plastid</keyword>
<keyword evidence="14" id="KW-0175">Coiled coil</keyword>
<dbReference type="OrthoDB" id="1920411at2759"/>
<dbReference type="InterPro" id="IPR036577">
    <property type="entry name" value="PSI_PsaF_sf"/>
</dbReference>
<dbReference type="FunFam" id="1.10.8.110:FF:000001">
    <property type="entry name" value="Photosystem I reaction center subunit III"/>
    <property type="match status" value="1"/>
</dbReference>
<keyword evidence="17" id="KW-1185">Reference proteome</keyword>
<organism evidence="16 17">
    <name type="scientific">Galdieria partita</name>
    <dbReference type="NCBI Taxonomy" id="83374"/>
    <lineage>
        <taxon>Eukaryota</taxon>
        <taxon>Rhodophyta</taxon>
        <taxon>Bangiophyceae</taxon>
        <taxon>Galdieriales</taxon>
        <taxon>Galdieriaceae</taxon>
        <taxon>Galdieria</taxon>
    </lineage>
</organism>
<evidence type="ECO:0000256" key="1">
    <source>
        <dbReference type="ARBA" id="ARBA00004334"/>
    </source>
</evidence>
<evidence type="ECO:0000256" key="5">
    <source>
        <dbReference type="ARBA" id="ARBA00022692"/>
    </source>
</evidence>
<geneLocation type="chloroplast" evidence="16"/>
<dbReference type="PANTHER" id="PTHR34939:SF1">
    <property type="entry name" value="PHOTOSYSTEM I REACTION CENTER SUBUNIT III, CHLOROPLASTIC"/>
    <property type="match status" value="1"/>
</dbReference>
<evidence type="ECO:0000256" key="14">
    <source>
        <dbReference type="SAM" id="Coils"/>
    </source>
</evidence>
<keyword evidence="10" id="KW-0472">Membrane</keyword>
<keyword evidence="9" id="KW-0793">Thylakoid</keyword>
<feature type="chain" id="PRO_5039170725" description="Photosystem I reaction center subunit III" evidence="15">
    <location>
        <begin position="20"/>
        <end position="189"/>
    </location>
</feature>
<dbReference type="Pfam" id="PF02507">
    <property type="entry name" value="PSI_PsaF"/>
    <property type="match status" value="1"/>
</dbReference>
<evidence type="ECO:0000256" key="15">
    <source>
        <dbReference type="SAM" id="SignalP"/>
    </source>
</evidence>
<keyword evidence="5" id="KW-0812">Transmembrane</keyword>
<dbReference type="GO" id="GO:0009538">
    <property type="term" value="C:photosystem I reaction center"/>
    <property type="evidence" value="ECO:0007669"/>
    <property type="project" value="UniProtKB-UniRule"/>
</dbReference>
<dbReference type="PANTHER" id="PTHR34939">
    <property type="entry name" value="PHOTOSYSTEM I REACTION CENTER SUBUNIT III, CHLOROPLASTIC"/>
    <property type="match status" value="1"/>
</dbReference>
<dbReference type="Proteomes" id="UP001061958">
    <property type="component" value="Chloroplast Pltd"/>
</dbReference>
<dbReference type="EMBL" id="AP025529">
    <property type="protein sequence ID" value="BDE17673.1"/>
    <property type="molecule type" value="Genomic_DNA"/>
</dbReference>
<evidence type="ECO:0000256" key="6">
    <source>
        <dbReference type="ARBA" id="ARBA00022729"/>
    </source>
</evidence>
<protein>
    <recommendedName>
        <fullName evidence="3 13">Photosystem I reaction center subunit III</fullName>
    </recommendedName>
    <alternativeName>
        <fullName evidence="12 13">PSI-F</fullName>
    </alternativeName>
</protein>
<keyword evidence="16" id="KW-0150">Chloroplast</keyword>
<dbReference type="Gene3D" id="1.10.8.110">
    <property type="entry name" value="Photosystem I PsaF, reaction centre subunit III"/>
    <property type="match status" value="1"/>
</dbReference>
<evidence type="ECO:0000256" key="12">
    <source>
        <dbReference type="ARBA" id="ARBA00033433"/>
    </source>
</evidence>
<evidence type="ECO:0000256" key="3">
    <source>
        <dbReference type="ARBA" id="ARBA00016492"/>
    </source>
</evidence>
<sequence>MMKINRLILYVILFSSVLSFSTNNLVQAEFNNLIPCKESKIFNKRLESTIKKLENRLSKYEVGSSSYLAIKNTINKTSNRFHKYMESGVLCGRDGLPHLIADGRWSHAGEFVIPSLLFIYISGWIGWVGRGYLCAIKNTNKAIENEIIIDVPLALKFMSSGFIWPLSALREYTKGELLMKDSEVTVSPR</sequence>
<gene>
    <name evidence="16" type="primary">psaF</name>
    <name evidence="16" type="ORF">GpartN1_CHLp167</name>
</gene>
<name>A0A9C7BCN1_9RHOD</name>
<comment type="subcellular location">
    <subcellularLocation>
        <location evidence="1">Plastid</location>
        <location evidence="1">Chloroplast thylakoid membrane</location>
    </subcellularLocation>
</comment>
<proteinExistence type="inferred from homology"/>
<feature type="signal peptide" evidence="15">
    <location>
        <begin position="1"/>
        <end position="19"/>
    </location>
</feature>
<keyword evidence="6 15" id="KW-0732">Signal</keyword>
<feature type="coiled-coil region" evidence="14">
    <location>
        <begin position="36"/>
        <end position="63"/>
    </location>
</feature>
<evidence type="ECO:0000256" key="11">
    <source>
        <dbReference type="ARBA" id="ARBA00025576"/>
    </source>
</evidence>
<evidence type="ECO:0000256" key="2">
    <source>
        <dbReference type="ARBA" id="ARBA00008386"/>
    </source>
</evidence>
<comment type="function">
    <text evidence="13">Participates in efficiency of electron transfer from plastocyanin to P700 (or cytochrome c553 in algae and cyanobacteria). This plastocyanin-docking protein contributes to the specific association of plastocyanin to PSI.</text>
</comment>
<accession>A0A9C7BCN1</accession>
<comment type="function">
    <text evidence="11">Probably participates in efficiency of electron transfer from plastocyanin to P700 (or cytochrome c553 in algae and cyanobacteria). This plastocyanin-docking protein contributes to the specific association of plastocyanin to PSI.</text>
</comment>
<evidence type="ECO:0000256" key="10">
    <source>
        <dbReference type="ARBA" id="ARBA00023136"/>
    </source>
</evidence>
<comment type="similarity">
    <text evidence="2 13">Belongs to the PsaF family.</text>
</comment>
<evidence type="ECO:0000256" key="8">
    <source>
        <dbReference type="ARBA" id="ARBA00022989"/>
    </source>
</evidence>
<evidence type="ECO:0000256" key="4">
    <source>
        <dbReference type="ARBA" id="ARBA00022531"/>
    </source>
</evidence>
<reference evidence="16" key="1">
    <citation type="journal article" date="2022" name="Proc. Natl. Acad. Sci. U.S.A.">
        <title>Life cycle and functional genomics of the unicellular red alga Galdieria for elucidating algal and plant evolution and industrial use.</title>
        <authorList>
            <person name="Hirooka S."/>
            <person name="Itabashi T."/>
            <person name="Ichinose T.M."/>
            <person name="Onuma R."/>
            <person name="Fujiwara T."/>
            <person name="Yamashita S."/>
            <person name="Jong L.W."/>
            <person name="Tomita R."/>
            <person name="Iwane A.H."/>
            <person name="Miyagishima S.Y."/>
        </authorList>
    </citation>
    <scope>NUCLEOTIDE SEQUENCE</scope>
    <source>
        <strain evidence="16">NBRC 102759</strain>
    </source>
</reference>
<dbReference type="AlphaFoldDB" id="A0A9C7BCN1"/>
<dbReference type="SUPFAM" id="SSF81536">
    <property type="entry name" value="Subunit III of photosystem I reaction centre, PsaF"/>
    <property type="match status" value="1"/>
</dbReference>
<evidence type="ECO:0000313" key="17">
    <source>
        <dbReference type="Proteomes" id="UP001061958"/>
    </source>
</evidence>
<evidence type="ECO:0000313" key="16">
    <source>
        <dbReference type="EMBL" id="BDE17673.1"/>
    </source>
</evidence>
<evidence type="ECO:0000256" key="9">
    <source>
        <dbReference type="ARBA" id="ARBA00023078"/>
    </source>
</evidence>
<evidence type="ECO:0000256" key="7">
    <source>
        <dbReference type="ARBA" id="ARBA00022836"/>
    </source>
</evidence>
<keyword evidence="7 13" id="KW-0603">Photosystem I</keyword>
<keyword evidence="4 13" id="KW-0602">Photosynthesis</keyword>
<evidence type="ECO:0000256" key="13">
    <source>
        <dbReference type="RuleBase" id="RU368107"/>
    </source>
</evidence>